<comment type="subcellular location">
    <subcellularLocation>
        <location evidence="1">Secreted</location>
        <location evidence="1">Extracellular space</location>
        <location evidence="1">Extracellular matrix</location>
    </subcellularLocation>
</comment>
<name>A0AAV1GZ57_XYRNO</name>
<dbReference type="PANTHER" id="PTHR24020">
    <property type="entry name" value="COLLAGEN ALPHA"/>
    <property type="match status" value="1"/>
</dbReference>
<dbReference type="GO" id="GO:0005581">
    <property type="term" value="C:collagen trimer"/>
    <property type="evidence" value="ECO:0007669"/>
    <property type="project" value="UniProtKB-KW"/>
</dbReference>
<evidence type="ECO:0000256" key="1">
    <source>
        <dbReference type="ARBA" id="ARBA00004498"/>
    </source>
</evidence>
<sequence length="217" mass="23428">MSKHPDVQGNQYSAYSFLAVSVPPVMKKKNHVIFLLDGSDDTRNGFPAVQDFVQRVLETLSVDDNKDHVSVVQYSISSTVELNLNTYTTKEDILQAVRGLTHKGGETRNTGAALQYLIENVLTASAGSRLQEGVQQILFLISGGRSSDSVDAPASALKQMGVLTFAIGTRGADSGELLKIASFASTVEDFTELPNVHEKLYYAASLLTVPNSAFNCP</sequence>
<dbReference type="InterPro" id="IPR050525">
    <property type="entry name" value="ECM_Assembly_Org"/>
</dbReference>
<dbReference type="InterPro" id="IPR002035">
    <property type="entry name" value="VWF_A"/>
</dbReference>
<dbReference type="Gene3D" id="3.40.50.410">
    <property type="entry name" value="von Willebrand factor, type A domain"/>
    <property type="match status" value="1"/>
</dbReference>
<reference evidence="9" key="1">
    <citation type="submission" date="2023-08" db="EMBL/GenBank/DDBJ databases">
        <authorList>
            <person name="Alioto T."/>
            <person name="Alioto T."/>
            <person name="Gomez Garrido J."/>
        </authorList>
    </citation>
    <scope>NUCLEOTIDE SEQUENCE</scope>
</reference>
<evidence type="ECO:0000256" key="2">
    <source>
        <dbReference type="ARBA" id="ARBA00022525"/>
    </source>
</evidence>
<dbReference type="FunFam" id="3.40.50.410:FF:000003">
    <property type="entry name" value="Collagen type VI alpha 3 chain"/>
    <property type="match status" value="1"/>
</dbReference>
<evidence type="ECO:0000256" key="3">
    <source>
        <dbReference type="ARBA" id="ARBA00022530"/>
    </source>
</evidence>
<gene>
    <name evidence="9" type="ORF">XNOV1_A003789</name>
</gene>
<dbReference type="EMBL" id="OY660881">
    <property type="protein sequence ID" value="CAJ1078660.1"/>
    <property type="molecule type" value="Genomic_DNA"/>
</dbReference>
<keyword evidence="4" id="KW-0732">Signal</keyword>
<keyword evidence="3" id="KW-0272">Extracellular matrix</keyword>
<keyword evidence="5" id="KW-0677">Repeat</keyword>
<dbReference type="GO" id="GO:0007155">
    <property type="term" value="P:cell adhesion"/>
    <property type="evidence" value="ECO:0007669"/>
    <property type="project" value="UniProtKB-KW"/>
</dbReference>
<dbReference type="Pfam" id="PF00092">
    <property type="entry name" value="VWA"/>
    <property type="match status" value="1"/>
</dbReference>
<dbReference type="SMART" id="SM00327">
    <property type="entry name" value="VWA"/>
    <property type="match status" value="1"/>
</dbReference>
<protein>
    <submittedName>
        <fullName evidence="9">Collagen alpha-3(VI) chain-like, partial</fullName>
    </submittedName>
</protein>
<evidence type="ECO:0000256" key="6">
    <source>
        <dbReference type="ARBA" id="ARBA00022889"/>
    </source>
</evidence>
<evidence type="ECO:0000259" key="8">
    <source>
        <dbReference type="PROSITE" id="PS50234"/>
    </source>
</evidence>
<evidence type="ECO:0000256" key="4">
    <source>
        <dbReference type="ARBA" id="ARBA00022729"/>
    </source>
</evidence>
<feature type="domain" description="VWFA" evidence="8">
    <location>
        <begin position="31"/>
        <end position="200"/>
    </location>
</feature>
<keyword evidence="7 9" id="KW-0176">Collagen</keyword>
<accession>A0AAV1GZ57</accession>
<proteinExistence type="predicted"/>
<keyword evidence="2" id="KW-0964">Secreted</keyword>
<keyword evidence="10" id="KW-1185">Reference proteome</keyword>
<dbReference type="AlphaFoldDB" id="A0AAV1GZ57"/>
<dbReference type="PROSITE" id="PS50234">
    <property type="entry name" value="VWFA"/>
    <property type="match status" value="1"/>
</dbReference>
<dbReference type="GO" id="GO:0005615">
    <property type="term" value="C:extracellular space"/>
    <property type="evidence" value="ECO:0007669"/>
    <property type="project" value="TreeGrafter"/>
</dbReference>
<dbReference type="SUPFAM" id="SSF53300">
    <property type="entry name" value="vWA-like"/>
    <property type="match status" value="1"/>
</dbReference>
<dbReference type="PANTHER" id="PTHR24020:SF13">
    <property type="entry name" value="COLLAGEN ALPHA-3(VI) CHAIN"/>
    <property type="match status" value="1"/>
</dbReference>
<organism evidence="9 10">
    <name type="scientific">Xyrichtys novacula</name>
    <name type="common">Pearly razorfish</name>
    <name type="synonym">Hemipteronotus novacula</name>
    <dbReference type="NCBI Taxonomy" id="13765"/>
    <lineage>
        <taxon>Eukaryota</taxon>
        <taxon>Metazoa</taxon>
        <taxon>Chordata</taxon>
        <taxon>Craniata</taxon>
        <taxon>Vertebrata</taxon>
        <taxon>Euteleostomi</taxon>
        <taxon>Actinopterygii</taxon>
        <taxon>Neopterygii</taxon>
        <taxon>Teleostei</taxon>
        <taxon>Neoteleostei</taxon>
        <taxon>Acanthomorphata</taxon>
        <taxon>Eupercaria</taxon>
        <taxon>Labriformes</taxon>
        <taxon>Labridae</taxon>
        <taxon>Xyrichtys</taxon>
    </lineage>
</organism>
<evidence type="ECO:0000256" key="5">
    <source>
        <dbReference type="ARBA" id="ARBA00022737"/>
    </source>
</evidence>
<evidence type="ECO:0000256" key="7">
    <source>
        <dbReference type="ARBA" id="ARBA00023119"/>
    </source>
</evidence>
<dbReference type="Proteomes" id="UP001178508">
    <property type="component" value="Chromosome 18"/>
</dbReference>
<evidence type="ECO:0000313" key="9">
    <source>
        <dbReference type="EMBL" id="CAJ1078660.1"/>
    </source>
</evidence>
<evidence type="ECO:0000313" key="10">
    <source>
        <dbReference type="Proteomes" id="UP001178508"/>
    </source>
</evidence>
<dbReference type="InterPro" id="IPR036465">
    <property type="entry name" value="vWFA_dom_sf"/>
</dbReference>
<keyword evidence="6" id="KW-0130">Cell adhesion</keyword>